<keyword evidence="3 7" id="KW-1133">Transmembrane helix</keyword>
<feature type="binding site" evidence="5">
    <location>
        <position position="455"/>
    </location>
    <ligand>
        <name>Zn(2+)</name>
        <dbReference type="ChEBI" id="CHEBI:29105"/>
    </ligand>
</feature>
<sequence>MPSPSSPSPPLMDQEFQSISAAPSTSSTLLSPAPRPLSRRRASQPVYPISRPLTPLSIASARLNPDSRLESGSTSHSGSEDEDDLNWSRRKGATDSFEYLDLSLSVPYTLVTMRASLLHQLSDIESRVRLLVSSWSPRDLDVSASAAAAKTLATFHAQAAAIRADAKRLTWMLPRVPVPAALNAAAPLPRLAAKGQDFLSEWDTPTLPKIPLPSLPLPALPAWPAAVPHFTSVAAAQLPANGASILAALQDRLEAMQSAYAALTLRDLFSSASESSRDASSAASHAINKISADSTDATHAAASAAAHSQLDILLARLRATGEEVRARGHARASSVAKKAREMEDAVYHAALELAGQGQRLIRYENLPELWRNNEHILSGYRFIPSQNFGALLRSTFEIHNETGNIHSHLLGAVIIIPLFWPSKGLDADTTPMDRLVQTLYLAAALKCLVLSVSWHVMAGCANACWFERFACVDYTGIAWLVAASVWTLVYNGFYCQPNLAMFYSLTTLIVGAVGATVPWAAWFNERSNKGLRIAVFLTMCFTALAPFTHAAFEHGLIKTLRFFAPIAPSLLCYVGGLIFYAFQFPESYAPGRFDIWGHAHQIWHVAIVRL</sequence>
<proteinExistence type="predicted"/>
<dbReference type="EMBL" id="CCYA01000389">
    <property type="protein sequence ID" value="CEH19607.1"/>
    <property type="molecule type" value="Genomic_DNA"/>
</dbReference>
<feature type="region of interest" description="Disordered" evidence="6">
    <location>
        <begin position="1"/>
        <end position="51"/>
    </location>
</feature>
<keyword evidence="4 7" id="KW-0472">Membrane</keyword>
<feature type="compositionally biased region" description="Low complexity" evidence="6">
    <location>
        <begin position="20"/>
        <end position="32"/>
    </location>
</feature>
<dbReference type="PANTHER" id="PTHR20855">
    <property type="entry name" value="ADIPOR/PROGESTIN RECEPTOR-RELATED"/>
    <property type="match status" value="1"/>
</dbReference>
<feature type="transmembrane region" description="Helical" evidence="7">
    <location>
        <begin position="440"/>
        <end position="465"/>
    </location>
</feature>
<dbReference type="Pfam" id="PF03006">
    <property type="entry name" value="HlyIII"/>
    <property type="match status" value="1"/>
</dbReference>
<feature type="compositionally biased region" description="Pro residues" evidence="6">
    <location>
        <begin position="1"/>
        <end position="10"/>
    </location>
</feature>
<protein>
    <submittedName>
        <fullName evidence="8">Predicted membrane proteins, contain hemolysin III domain</fullName>
    </submittedName>
</protein>
<keyword evidence="9" id="KW-1185">Reference proteome</keyword>
<feature type="transmembrane region" description="Helical" evidence="7">
    <location>
        <begin position="477"/>
        <end position="494"/>
    </location>
</feature>
<dbReference type="Proteomes" id="UP000054845">
    <property type="component" value="Unassembled WGS sequence"/>
</dbReference>
<dbReference type="InterPro" id="IPR004254">
    <property type="entry name" value="AdipoR/HlyIII-related"/>
</dbReference>
<dbReference type="GO" id="GO:0038023">
    <property type="term" value="F:signaling receptor activity"/>
    <property type="evidence" value="ECO:0007669"/>
    <property type="project" value="TreeGrafter"/>
</dbReference>
<feature type="transmembrane region" description="Helical" evidence="7">
    <location>
        <begin position="562"/>
        <end position="582"/>
    </location>
</feature>
<evidence type="ECO:0000256" key="1">
    <source>
        <dbReference type="ARBA" id="ARBA00004141"/>
    </source>
</evidence>
<feature type="transmembrane region" description="Helical" evidence="7">
    <location>
        <begin position="530"/>
        <end position="550"/>
    </location>
</feature>
<organism evidence="8 9">
    <name type="scientific">Ceraceosorus bombacis</name>
    <dbReference type="NCBI Taxonomy" id="401625"/>
    <lineage>
        <taxon>Eukaryota</taxon>
        <taxon>Fungi</taxon>
        <taxon>Dikarya</taxon>
        <taxon>Basidiomycota</taxon>
        <taxon>Ustilaginomycotina</taxon>
        <taxon>Exobasidiomycetes</taxon>
        <taxon>Ceraceosorales</taxon>
        <taxon>Ceraceosoraceae</taxon>
        <taxon>Ceraceosorus</taxon>
    </lineage>
</organism>
<reference evidence="8 9" key="1">
    <citation type="submission" date="2014-09" db="EMBL/GenBank/DDBJ databases">
        <authorList>
            <person name="Magalhaes I.L.F."/>
            <person name="Oliveira U."/>
            <person name="Santos F.R."/>
            <person name="Vidigal T.H.D.A."/>
            <person name="Brescovit A.D."/>
            <person name="Santos A.J."/>
        </authorList>
    </citation>
    <scope>NUCLEOTIDE SEQUENCE [LARGE SCALE GENOMIC DNA]</scope>
</reference>
<evidence type="ECO:0000256" key="4">
    <source>
        <dbReference type="ARBA" id="ARBA00023136"/>
    </source>
</evidence>
<dbReference type="AlphaFoldDB" id="A0A0P1BSP4"/>
<feature type="binding site" evidence="5">
    <location>
        <position position="604"/>
    </location>
    <ligand>
        <name>Zn(2+)</name>
        <dbReference type="ChEBI" id="CHEBI:29105"/>
    </ligand>
</feature>
<dbReference type="PANTHER" id="PTHR20855:SF97">
    <property type="entry name" value="ADIPOR-LIKE RECEPTOR IZH3-RELATED"/>
    <property type="match status" value="1"/>
</dbReference>
<name>A0A0P1BSP4_9BASI</name>
<evidence type="ECO:0000256" key="2">
    <source>
        <dbReference type="ARBA" id="ARBA00022692"/>
    </source>
</evidence>
<evidence type="ECO:0000256" key="3">
    <source>
        <dbReference type="ARBA" id="ARBA00022989"/>
    </source>
</evidence>
<feature type="region of interest" description="Disordered" evidence="6">
    <location>
        <begin position="63"/>
        <end position="87"/>
    </location>
</feature>
<dbReference type="STRING" id="401625.A0A0P1BSP4"/>
<evidence type="ECO:0000256" key="6">
    <source>
        <dbReference type="SAM" id="MobiDB-lite"/>
    </source>
</evidence>
<dbReference type="GO" id="GO:0006882">
    <property type="term" value="P:intracellular zinc ion homeostasis"/>
    <property type="evidence" value="ECO:0007669"/>
    <property type="project" value="TreeGrafter"/>
</dbReference>
<comment type="subcellular location">
    <subcellularLocation>
        <location evidence="1">Membrane</location>
        <topology evidence="1">Multi-pass membrane protein</topology>
    </subcellularLocation>
</comment>
<evidence type="ECO:0000313" key="8">
    <source>
        <dbReference type="EMBL" id="CEH19607.1"/>
    </source>
</evidence>
<feature type="binding site" evidence="5">
    <location>
        <position position="600"/>
    </location>
    <ligand>
        <name>Zn(2+)</name>
        <dbReference type="ChEBI" id="CHEBI:29105"/>
    </ligand>
</feature>
<accession>A0A0P1BSP4</accession>
<feature type="transmembrane region" description="Helical" evidence="7">
    <location>
        <begin position="500"/>
        <end position="523"/>
    </location>
</feature>
<keyword evidence="2 7" id="KW-0812">Transmembrane</keyword>
<dbReference type="OrthoDB" id="5585746at2759"/>
<dbReference type="GO" id="GO:0016020">
    <property type="term" value="C:membrane"/>
    <property type="evidence" value="ECO:0007669"/>
    <property type="project" value="UniProtKB-SubCell"/>
</dbReference>
<evidence type="ECO:0000313" key="9">
    <source>
        <dbReference type="Proteomes" id="UP000054845"/>
    </source>
</evidence>
<keyword evidence="5" id="KW-0479">Metal-binding</keyword>
<dbReference type="GO" id="GO:0046872">
    <property type="term" value="F:metal ion binding"/>
    <property type="evidence" value="ECO:0007669"/>
    <property type="project" value="UniProtKB-KW"/>
</dbReference>
<evidence type="ECO:0000256" key="7">
    <source>
        <dbReference type="SAM" id="Phobius"/>
    </source>
</evidence>
<evidence type="ECO:0000256" key="5">
    <source>
        <dbReference type="PIRSR" id="PIRSR604254-1"/>
    </source>
</evidence>
<keyword evidence="5" id="KW-0862">Zinc</keyword>